<feature type="compositionally biased region" description="Acidic residues" evidence="1">
    <location>
        <begin position="141"/>
        <end position="150"/>
    </location>
</feature>
<reference evidence="3" key="1">
    <citation type="journal article" date="2021" name="PeerJ">
        <title>Extensive microbial diversity within the chicken gut microbiome revealed by metagenomics and culture.</title>
        <authorList>
            <person name="Gilroy R."/>
            <person name="Ravi A."/>
            <person name="Getino M."/>
            <person name="Pursley I."/>
            <person name="Horton D.L."/>
            <person name="Alikhan N.F."/>
            <person name="Baker D."/>
            <person name="Gharbi K."/>
            <person name="Hall N."/>
            <person name="Watson M."/>
            <person name="Adriaenssens E.M."/>
            <person name="Foster-Nyarko E."/>
            <person name="Jarju S."/>
            <person name="Secka A."/>
            <person name="Antonio M."/>
            <person name="Oren A."/>
            <person name="Chaudhuri R.R."/>
            <person name="La Ragione R."/>
            <person name="Hildebrand F."/>
            <person name="Pallen M.J."/>
        </authorList>
    </citation>
    <scope>NUCLEOTIDE SEQUENCE</scope>
    <source>
        <strain evidence="3">ChiSxjej6B18-287</strain>
    </source>
</reference>
<feature type="region of interest" description="Disordered" evidence="1">
    <location>
        <begin position="133"/>
        <end position="241"/>
    </location>
</feature>
<evidence type="ECO:0000259" key="2">
    <source>
        <dbReference type="Pfam" id="PF19623"/>
    </source>
</evidence>
<dbReference type="Pfam" id="PF19623">
    <property type="entry name" value="DUF6128"/>
    <property type="match status" value="1"/>
</dbReference>
<name>A0A9D2N746_9FIRM</name>
<gene>
    <name evidence="3" type="ORF">H9935_12685</name>
</gene>
<dbReference type="InterPro" id="IPR046131">
    <property type="entry name" value="DUF6128"/>
</dbReference>
<feature type="compositionally biased region" description="Basic and acidic residues" evidence="1">
    <location>
        <begin position="166"/>
        <end position="182"/>
    </location>
</feature>
<feature type="compositionally biased region" description="Low complexity" evidence="1">
    <location>
        <begin position="199"/>
        <end position="210"/>
    </location>
</feature>
<accession>A0A9D2N746</accession>
<feature type="domain" description="DUF6128" evidence="2">
    <location>
        <begin position="280"/>
        <end position="358"/>
    </location>
</feature>
<evidence type="ECO:0000313" key="3">
    <source>
        <dbReference type="EMBL" id="HJC11632.1"/>
    </source>
</evidence>
<reference evidence="3" key="2">
    <citation type="submission" date="2021-04" db="EMBL/GenBank/DDBJ databases">
        <authorList>
            <person name="Gilroy R."/>
        </authorList>
    </citation>
    <scope>NUCLEOTIDE SEQUENCE</scope>
    <source>
        <strain evidence="3">ChiSxjej6B18-287</strain>
    </source>
</reference>
<dbReference type="Proteomes" id="UP000823893">
    <property type="component" value="Unassembled WGS sequence"/>
</dbReference>
<protein>
    <recommendedName>
        <fullName evidence="2">DUF6128 domain-containing protein</fullName>
    </recommendedName>
</protein>
<proteinExistence type="predicted"/>
<organism evidence="3 4">
    <name type="scientific">Candidatus Blautia merdigallinarum</name>
    <dbReference type="NCBI Taxonomy" id="2838495"/>
    <lineage>
        <taxon>Bacteria</taxon>
        <taxon>Bacillati</taxon>
        <taxon>Bacillota</taxon>
        <taxon>Clostridia</taxon>
        <taxon>Lachnospirales</taxon>
        <taxon>Lachnospiraceae</taxon>
        <taxon>Blautia</taxon>
    </lineage>
</organism>
<sequence>MPGYRRFIAYVYEYSQGKKGEGKGFIKVEARNGNCRMNFKLEGAREGDGSKARVYGYVREETRVRGVLLGEGILGRNQAEFELETRESDMGDSGYSLSDLGGLLILGEKGEIYASGWDEQAVRPDLIEIPQPNEEMLLPVSEEESSELEDREIPGDGPGPVTGSLPEKEPAPEIEIVPEKGSETGTGETSGEEFEPGMEAVPEEASASESGIWPEEEPEAGMGTMPEKEPTPGEEVLPDERNRRQDIRIADGPELEGQSAAPLQNEFMPFMDQEILQCRKITPADLRFLGRRDRGLMNNNFLRYGMKTYGHLLLGKRREDGRYILGVPGVYERQESLMANMFGFPYFKDTGKRPRQGKRSGYWYRLIDTPQF</sequence>
<dbReference type="AlphaFoldDB" id="A0A9D2N746"/>
<evidence type="ECO:0000313" key="4">
    <source>
        <dbReference type="Proteomes" id="UP000823893"/>
    </source>
</evidence>
<evidence type="ECO:0000256" key="1">
    <source>
        <dbReference type="SAM" id="MobiDB-lite"/>
    </source>
</evidence>
<dbReference type="EMBL" id="DWWV01000173">
    <property type="protein sequence ID" value="HJC11632.1"/>
    <property type="molecule type" value="Genomic_DNA"/>
</dbReference>
<comment type="caution">
    <text evidence="3">The sequence shown here is derived from an EMBL/GenBank/DDBJ whole genome shotgun (WGS) entry which is preliminary data.</text>
</comment>